<evidence type="ECO:0000313" key="3">
    <source>
        <dbReference type="EMBL" id="TCC30264.1"/>
    </source>
</evidence>
<dbReference type="Gene3D" id="2.60.40.4070">
    <property type="match status" value="1"/>
</dbReference>
<evidence type="ECO:0000313" key="4">
    <source>
        <dbReference type="Proteomes" id="UP000294225"/>
    </source>
</evidence>
<feature type="signal peptide" evidence="1">
    <location>
        <begin position="1"/>
        <end position="23"/>
    </location>
</feature>
<dbReference type="Gene3D" id="2.130.10.10">
    <property type="entry name" value="YVTN repeat-like/Quinoprotein amine dehydrogenase"/>
    <property type="match status" value="1"/>
</dbReference>
<protein>
    <recommendedName>
        <fullName evidence="2">FlgD/Vpr Ig-like domain-containing protein</fullName>
    </recommendedName>
</protein>
<dbReference type="Pfam" id="PF13385">
    <property type="entry name" value="Laminin_G_3"/>
    <property type="match status" value="2"/>
</dbReference>
<dbReference type="SUPFAM" id="SSF63829">
    <property type="entry name" value="Calcium-dependent phosphotriesterase"/>
    <property type="match status" value="1"/>
</dbReference>
<organism evidence="3 4">
    <name type="scientific">Kribbella speibonae</name>
    <dbReference type="NCBI Taxonomy" id="1572660"/>
    <lineage>
        <taxon>Bacteria</taxon>
        <taxon>Bacillati</taxon>
        <taxon>Actinomycetota</taxon>
        <taxon>Actinomycetes</taxon>
        <taxon>Propionibacteriales</taxon>
        <taxon>Kribbellaceae</taxon>
        <taxon>Kribbella</taxon>
    </lineage>
</organism>
<evidence type="ECO:0000259" key="2">
    <source>
        <dbReference type="Pfam" id="PF13860"/>
    </source>
</evidence>
<dbReference type="Gene3D" id="2.60.120.200">
    <property type="match status" value="2"/>
</dbReference>
<dbReference type="Proteomes" id="UP000294225">
    <property type="component" value="Unassembled WGS sequence"/>
</dbReference>
<keyword evidence="1" id="KW-0732">Signal</keyword>
<proteinExistence type="predicted"/>
<comment type="caution">
    <text evidence="3">The sequence shown here is derived from an EMBL/GenBank/DDBJ whole genome shotgun (WGS) entry which is preliminary data.</text>
</comment>
<reference evidence="3 4" key="1">
    <citation type="submission" date="2019-02" db="EMBL/GenBank/DDBJ databases">
        <title>Kribbella capetownensis sp. nov. and Kribbella speibonae sp. nov., isolated from soil.</title>
        <authorList>
            <person name="Curtis S.M."/>
            <person name="Norton I."/>
            <person name="Everest G.J."/>
            <person name="Meyers P.R."/>
        </authorList>
    </citation>
    <scope>NUCLEOTIDE SEQUENCE [LARGE SCALE GENOMIC DNA]</scope>
    <source>
        <strain evidence="3 4">YM55</strain>
    </source>
</reference>
<gene>
    <name evidence="3" type="ORF">E0H92_40590</name>
</gene>
<dbReference type="RefSeq" id="WP_131500040.1">
    <property type="nucleotide sequence ID" value="NZ_SJKC01000008.1"/>
</dbReference>
<evidence type="ECO:0000256" key="1">
    <source>
        <dbReference type="SAM" id="SignalP"/>
    </source>
</evidence>
<dbReference type="InterPro" id="IPR013320">
    <property type="entry name" value="ConA-like_dom_sf"/>
</dbReference>
<dbReference type="InterPro" id="IPR025965">
    <property type="entry name" value="FlgD/Vpr_Ig-like"/>
</dbReference>
<sequence>MPRLGKVLLVLATLVMSAPPGPAADVLGTVPVPPGSKLSAAIYDEHGQVVRHLYDLASRTGTVEVRWDGKDDSGQDTRGGKYSWRAITSSVSGTYDGEVGDGGRVVPGLSFEASDNQNATAGVTYGPDGDLYLVSRYEEMAATHVRRIAPADLSTGKQKWFAPGQPRGHGIAVDDRYVYVASFNDKATDYRIVRRDAITGKATEWGNPIVTTPWTVGQPVVTGLAVDATYLWVADTATGQLRVYTKADGKPAPILAGQSTMKLTAAPHGIVTDGANRFWITAGDHVQRYRYDAASATMKPELSIGAGLLNPFGLAWDKATNALYVSEIGTGRIRKYDATSGAERSTPLHLSTMPAPGKVTDYTVGWKYDTDSQVPGGDAAIALAPDGKTLVVVDYWNGRTLFFDTVTGLARPERQQGQNIPVPDVDVKVGQDRLTSFGREYRIDYNAPGRPWKLAANWAPQDRANQYSISATMIRKLANGKEYEYVFLGQRCSDAAMTNCAGQQPGTFPFGGVLVYQLNASGQGMRPVAQLRRLSPAGGPRNQFDIGDRLAITTNTNDNAVLGDAGDVTEKLDHAGFLLGNPSIWVDNQGTLWMANASTITATPDHIATPGVGRLPMKLTGDIPVYSAAGFAIQPGTEHDQDPATGIGTNNSYQVTYDTANQRLYASTDTGEFDHIANYGGNAVSMWDLRTGQKSVFSGYSPLAGQRHRVRDSPVGLAVDSSGGYFYTGRYSGEAQQVVMHTWDGLPVGRAATALPTYSTGWLDRGMSLTAFTHTNGTRYAYTEDNYNGMNNRFAFSDANSVRRYGSDPSTGSTAGDFTRPRTPITDDLVAWLRMDSGRTNDQYVGDSAGDRWGVYQTKGRYTWWQPSGGARVGALAFDSAQSNAIHFRKHSGSDKAVDNLLDAPDQPATTFATWFKTKSSGVLASYQDRYDNADVKPTKAQPMLYVGVDGKLRGGALTAAGCAVRQVVSPNVVNDDTWHHVALVTTATGQTMYLDGQRVGDLQCGRVAGGLGFSLLGKGYTSLGTWPSTPGGYFYYTGSLDDARVYHRALAAAEVAELATVPAPSGPFAHWKFDESGGTVAADAADHSQEAIVTPGAVWHPSTGDPRVGGALEFDGSSTMATIPQTLTVNAPLTVSVWVNTTKGGPVLGDQRGAYPTTMPGHVLAYVPVPGNEDITISTTDGRVRSNFAGVPLGGPTTGPDVRDGKWHQIVVTTQVNRAPDGNPLFLGAIYIDGVQIASGPPVPNVQGVYARVRPNAQFGAARSPNNTWTYYTGQLGDAKLWTRTLTPTEIKALG</sequence>
<dbReference type="Pfam" id="PF13860">
    <property type="entry name" value="FlgD_ig"/>
    <property type="match status" value="1"/>
</dbReference>
<accession>A0A4R0IE72</accession>
<feature type="chain" id="PRO_5020496628" description="FlgD/Vpr Ig-like domain-containing protein" evidence="1">
    <location>
        <begin position="24"/>
        <end position="1296"/>
    </location>
</feature>
<feature type="domain" description="FlgD/Vpr Ig-like" evidence="2">
    <location>
        <begin position="36"/>
        <end position="86"/>
    </location>
</feature>
<dbReference type="SUPFAM" id="SSF49899">
    <property type="entry name" value="Concanavalin A-like lectins/glucanases"/>
    <property type="match status" value="2"/>
</dbReference>
<name>A0A4R0IE72_9ACTN</name>
<dbReference type="EMBL" id="SJKC01000008">
    <property type="protein sequence ID" value="TCC30264.1"/>
    <property type="molecule type" value="Genomic_DNA"/>
</dbReference>
<dbReference type="InterPro" id="IPR015943">
    <property type="entry name" value="WD40/YVTN_repeat-like_dom_sf"/>
</dbReference>
<dbReference type="SUPFAM" id="SSF75011">
    <property type="entry name" value="3-carboxy-cis,cis-mucoante lactonizing enzyme"/>
    <property type="match status" value="1"/>
</dbReference>